<dbReference type="KEGG" id="vfm:VFMJ11_1008"/>
<organism evidence="1 2">
    <name type="scientific">Aliivibrio fischeri (strain MJ11)</name>
    <name type="common">Vibrio fischeri</name>
    <dbReference type="NCBI Taxonomy" id="388396"/>
    <lineage>
        <taxon>Bacteria</taxon>
        <taxon>Pseudomonadati</taxon>
        <taxon>Pseudomonadota</taxon>
        <taxon>Gammaproteobacteria</taxon>
        <taxon>Vibrionales</taxon>
        <taxon>Vibrionaceae</taxon>
        <taxon>Aliivibrio</taxon>
    </lineage>
</organism>
<protein>
    <submittedName>
        <fullName evidence="1">Uncharacterized protein</fullName>
    </submittedName>
</protein>
<accession>B5FD12</accession>
<sequence length="38" mass="4489">MMVILCKVKDISELDFEIDLAGLLQEYLLIQRKEVSYE</sequence>
<gene>
    <name evidence="1" type="ordered locus">VFMJ11_1008</name>
</gene>
<name>B5FD12_ALIFM</name>
<reference evidence="2" key="1">
    <citation type="submission" date="2008-08" db="EMBL/GenBank/DDBJ databases">
        <title>Complete sequence of Vibrio fischeri strain MJ11.</title>
        <authorList>
            <person name="Mandel M.J."/>
            <person name="Stabb E.V."/>
            <person name="Ruby E.G."/>
            <person name="Ferriera S."/>
            <person name="Johnson J."/>
            <person name="Kravitz S."/>
            <person name="Beeson K."/>
            <person name="Sutton G."/>
            <person name="Rogers Y.-H."/>
            <person name="Friedman R."/>
            <person name="Frazier M."/>
            <person name="Venter J.C."/>
        </authorList>
    </citation>
    <scope>NUCLEOTIDE SEQUENCE [LARGE SCALE GENOMIC DNA]</scope>
    <source>
        <strain evidence="2">MJ11</strain>
    </source>
</reference>
<evidence type="ECO:0000313" key="1">
    <source>
        <dbReference type="EMBL" id="ACH66744.1"/>
    </source>
</evidence>
<dbReference type="Proteomes" id="UP000001857">
    <property type="component" value="Chromosome I"/>
</dbReference>
<proteinExistence type="predicted"/>
<reference evidence="1 2" key="2">
    <citation type="journal article" date="2009" name="Nature">
        <title>A single regulatory gene is sufficient to alter bacterial host range.</title>
        <authorList>
            <person name="Mandel M.J."/>
            <person name="Wollenberg M.S."/>
            <person name="Stabb E.V."/>
            <person name="Visick K.L."/>
            <person name="Ruby E.G."/>
        </authorList>
    </citation>
    <scope>NUCLEOTIDE SEQUENCE [LARGE SCALE GENOMIC DNA]</scope>
    <source>
        <strain evidence="1 2">MJ11</strain>
    </source>
</reference>
<dbReference type="EMBL" id="CP001139">
    <property type="protein sequence ID" value="ACH66744.1"/>
    <property type="molecule type" value="Genomic_DNA"/>
</dbReference>
<dbReference type="AlphaFoldDB" id="B5FD12"/>
<dbReference type="HOGENOM" id="CLU_3350139_0_0_6"/>
<evidence type="ECO:0000313" key="2">
    <source>
        <dbReference type="Proteomes" id="UP000001857"/>
    </source>
</evidence>